<protein>
    <submittedName>
        <fullName evidence="1">Uncharacterized protein</fullName>
    </submittedName>
</protein>
<gene>
    <name evidence="1" type="ORF">SMRZ_LOCUS22632</name>
</gene>
<keyword evidence="2" id="KW-1185">Reference proteome</keyword>
<evidence type="ECO:0000313" key="2">
    <source>
        <dbReference type="Proteomes" id="UP000277204"/>
    </source>
</evidence>
<sequence>MGSSILREQMAYEPIVGHRLPWGCISSRCSTALWIRPLGQRLGSTGNPGFVLLGARQQGVPVILRELVLPDGFGIHNVSLYKNFIKRIIKKAKKNKRRTQKID</sequence>
<proteinExistence type="predicted"/>
<evidence type="ECO:0000313" key="1">
    <source>
        <dbReference type="EMBL" id="VDP44040.1"/>
    </source>
</evidence>
<organism evidence="1 2">
    <name type="scientific">Schistosoma margrebowiei</name>
    <dbReference type="NCBI Taxonomy" id="48269"/>
    <lineage>
        <taxon>Eukaryota</taxon>
        <taxon>Metazoa</taxon>
        <taxon>Spiralia</taxon>
        <taxon>Lophotrochozoa</taxon>
        <taxon>Platyhelminthes</taxon>
        <taxon>Trematoda</taxon>
        <taxon>Digenea</taxon>
        <taxon>Strigeidida</taxon>
        <taxon>Schistosomatoidea</taxon>
        <taxon>Schistosomatidae</taxon>
        <taxon>Schistosoma</taxon>
    </lineage>
</organism>
<dbReference type="AlphaFoldDB" id="A0A183N2V7"/>
<accession>A0A183N2V7</accession>
<dbReference type="Proteomes" id="UP000277204">
    <property type="component" value="Unassembled WGS sequence"/>
</dbReference>
<reference evidence="1 2" key="1">
    <citation type="submission" date="2018-11" db="EMBL/GenBank/DDBJ databases">
        <authorList>
            <consortium name="Pathogen Informatics"/>
        </authorList>
    </citation>
    <scope>NUCLEOTIDE SEQUENCE [LARGE SCALE GENOMIC DNA]</scope>
    <source>
        <strain evidence="1 2">Zambia</strain>
    </source>
</reference>
<dbReference type="EMBL" id="UZAI01019268">
    <property type="protein sequence ID" value="VDP44040.1"/>
    <property type="molecule type" value="Genomic_DNA"/>
</dbReference>
<name>A0A183N2V7_9TREM</name>